<dbReference type="EMBL" id="JACHXP010000023">
    <property type="protein sequence ID" value="MBB3192213.1"/>
    <property type="molecule type" value="Genomic_DNA"/>
</dbReference>
<dbReference type="AlphaFoldDB" id="A0A839V987"/>
<dbReference type="Proteomes" id="UP000547614">
    <property type="component" value="Unassembled WGS sequence"/>
</dbReference>
<comment type="caution">
    <text evidence="1">The sequence shown here is derived from an EMBL/GenBank/DDBJ whole genome shotgun (WGS) entry which is preliminary data.</text>
</comment>
<evidence type="ECO:0000313" key="1">
    <source>
        <dbReference type="EMBL" id="MBB3192213.1"/>
    </source>
</evidence>
<gene>
    <name evidence="1" type="ORF">FHR94_003497</name>
</gene>
<sequence length="32" mass="3701">MIHLEQATTDELERWAENLLDARSLAEVFNQG</sequence>
<keyword evidence="2" id="KW-1185">Reference proteome</keyword>
<reference evidence="1 2" key="1">
    <citation type="submission" date="2020-08" db="EMBL/GenBank/DDBJ databases">
        <title>Genomic Encyclopedia of Type Strains, Phase III (KMG-III): the genomes of soil and plant-associated and newly described type strains.</title>
        <authorList>
            <person name="Whitman W."/>
        </authorList>
    </citation>
    <scope>NUCLEOTIDE SEQUENCE [LARGE SCALE GENOMIC DNA]</scope>
    <source>
        <strain evidence="1 2">CECT 7282</strain>
    </source>
</reference>
<evidence type="ECO:0000313" key="2">
    <source>
        <dbReference type="Proteomes" id="UP000547614"/>
    </source>
</evidence>
<name>A0A839V987_9GAMM</name>
<proteinExistence type="predicted"/>
<protein>
    <submittedName>
        <fullName evidence="1">Uncharacterized protein</fullName>
    </submittedName>
</protein>
<accession>A0A839V987</accession>
<organism evidence="1 2">
    <name type="scientific">Halomonas cerina</name>
    <dbReference type="NCBI Taxonomy" id="447424"/>
    <lineage>
        <taxon>Bacteria</taxon>
        <taxon>Pseudomonadati</taxon>
        <taxon>Pseudomonadota</taxon>
        <taxon>Gammaproteobacteria</taxon>
        <taxon>Oceanospirillales</taxon>
        <taxon>Halomonadaceae</taxon>
        <taxon>Halomonas</taxon>
    </lineage>
</organism>